<evidence type="ECO:0000256" key="1">
    <source>
        <dbReference type="SAM" id="MobiDB-lite"/>
    </source>
</evidence>
<dbReference type="Proteomes" id="UP000265515">
    <property type="component" value="Unassembled WGS sequence"/>
</dbReference>
<accession>A0A388K691</accession>
<sequence>MEKLVKIWNKTNYTFDQSHCREILNFLKCRGYRDNKCTSGREQAGEEEEEESKDERRATEGREDDGDSDMPTMDVRREVERAKGKMRREKAVDEDNTLGEEEEEEDGDDQEADIGASLDGGLMAGGRRGQEGAARAMMEPRGSKKRKRKAKTTATTTPATPPLPKKCKVLRQTSMVEAFNPVRQRDFSNYLQWYYVSGIPFEASRRPEYNRMRKHLLECPPYTQPALPTHRVISGDDILEQQRVVADLVAAVRKDIAATGATILTDGGKSIMSDQIDGSNGKVGKREDIIIRARAVVRFIREHGAALNLYRRYSAAHPSSASAAAASSSAAPPQAQRRGRELVYPAPTWFATHYLMLERLLDRSRALEALMMSDDWLRTAWRRSIFLQARWVRHHVCYAPFWEHVEDIVELMTPVMQLLRRLDRGGRVMTPMWSWALAMVDRVARARLNRTWKDELHIVIQACQARVDHMLESTHCISHLLNLRHRSIMFFGAARYNVHDKTLAEDSLRYLRQQTGDNEDVYQTWRTQLAEFHSREGNWTYEGVEVLEGVKGRGLLQRGEGDVAGRAVVAAASAEVAASPAEFAAASPEVAVGFAEVAAEDAEAVAASVEVAVGSAEVGGEAAEVGRASTQFGPSFNDDMFGASLGLPPTPTGERDTGGVDAQATRISQILRGLPSCSVGDISSSMLWQVAEDTQGSSEQREHVVGDDGECRPVQERVLESEQDRTDREERERALELARHCEMTQSIAAKARAERMLKTDDGAGHCPMEDAKVECGGVVGGDASERHASPIHGVCILPFAGAMSVGELEWQALEDPLRADRRGRMDEASKWVMAEGPTFVSCSPSVPSSTINVILPTHAEGPGTTPSPASAPTGESPPPKSRKKKMRIMSAGKSLSTVRRVTHQMRASQPGLAGLHPRTLEALGGDIVADTAAWRDRASTQGTARPMSTPAEAAVPRAGRRTSTTATKEHDEHSCPPGRSMAGRILGEDVRALTTQRSSQTPISWESGTDGVEMPADQRARVSVYDLLRARGEDEAAPQGGIHAMDTTHGPVGGTGGGDGTTSVGPQRRRKDIVDDNWNDA</sequence>
<dbReference type="InterPro" id="IPR012337">
    <property type="entry name" value="RNaseH-like_sf"/>
</dbReference>
<organism evidence="2 3">
    <name type="scientific">Chara braunii</name>
    <name type="common">Braun's stonewort</name>
    <dbReference type="NCBI Taxonomy" id="69332"/>
    <lineage>
        <taxon>Eukaryota</taxon>
        <taxon>Viridiplantae</taxon>
        <taxon>Streptophyta</taxon>
        <taxon>Charophyceae</taxon>
        <taxon>Charales</taxon>
        <taxon>Characeae</taxon>
        <taxon>Chara</taxon>
    </lineage>
</organism>
<dbReference type="EMBL" id="BFEA01000063">
    <property type="protein sequence ID" value="GBG65549.1"/>
    <property type="molecule type" value="Genomic_DNA"/>
</dbReference>
<feature type="region of interest" description="Disordered" evidence="1">
    <location>
        <begin position="1035"/>
        <end position="1081"/>
    </location>
</feature>
<reference evidence="2 3" key="1">
    <citation type="journal article" date="2018" name="Cell">
        <title>The Chara Genome: Secondary Complexity and Implications for Plant Terrestrialization.</title>
        <authorList>
            <person name="Nishiyama T."/>
            <person name="Sakayama H."/>
            <person name="Vries J.D."/>
            <person name="Buschmann H."/>
            <person name="Saint-Marcoux D."/>
            <person name="Ullrich K.K."/>
            <person name="Haas F.B."/>
            <person name="Vanderstraeten L."/>
            <person name="Becker D."/>
            <person name="Lang D."/>
            <person name="Vosolsobe S."/>
            <person name="Rombauts S."/>
            <person name="Wilhelmsson P.K.I."/>
            <person name="Janitza P."/>
            <person name="Kern R."/>
            <person name="Heyl A."/>
            <person name="Rumpler F."/>
            <person name="Villalobos L.I.A.C."/>
            <person name="Clay J.M."/>
            <person name="Skokan R."/>
            <person name="Toyoda A."/>
            <person name="Suzuki Y."/>
            <person name="Kagoshima H."/>
            <person name="Schijlen E."/>
            <person name="Tajeshwar N."/>
            <person name="Catarino B."/>
            <person name="Hetherington A.J."/>
            <person name="Saltykova A."/>
            <person name="Bonnot C."/>
            <person name="Breuninger H."/>
            <person name="Symeonidi A."/>
            <person name="Radhakrishnan G.V."/>
            <person name="Van Nieuwerburgh F."/>
            <person name="Deforce D."/>
            <person name="Chang C."/>
            <person name="Karol K.G."/>
            <person name="Hedrich R."/>
            <person name="Ulvskov P."/>
            <person name="Glockner G."/>
            <person name="Delwiche C.F."/>
            <person name="Petrasek J."/>
            <person name="Van de Peer Y."/>
            <person name="Friml J."/>
            <person name="Beilby M."/>
            <person name="Dolan L."/>
            <person name="Kohara Y."/>
            <person name="Sugano S."/>
            <person name="Fujiyama A."/>
            <person name="Delaux P.-M."/>
            <person name="Quint M."/>
            <person name="TheiBen G."/>
            <person name="Hagemann M."/>
            <person name="Harholt J."/>
            <person name="Dunand C."/>
            <person name="Zachgo S."/>
            <person name="Langdale J."/>
            <person name="Maumus F."/>
            <person name="Straeten D.V.D."/>
            <person name="Gould S.B."/>
            <person name="Rensing S.A."/>
        </authorList>
    </citation>
    <scope>NUCLEOTIDE SEQUENCE [LARGE SCALE GENOMIC DNA]</scope>
    <source>
        <strain evidence="2 3">S276</strain>
    </source>
</reference>
<feature type="compositionally biased region" description="Gly residues" evidence="1">
    <location>
        <begin position="1051"/>
        <end position="1060"/>
    </location>
</feature>
<evidence type="ECO:0000313" key="2">
    <source>
        <dbReference type="EMBL" id="GBG65549.1"/>
    </source>
</evidence>
<feature type="compositionally biased region" description="Acidic residues" evidence="1">
    <location>
        <begin position="94"/>
        <end position="112"/>
    </location>
</feature>
<name>A0A388K691_CHABU</name>
<feature type="region of interest" description="Disordered" evidence="1">
    <location>
        <begin position="937"/>
        <end position="982"/>
    </location>
</feature>
<proteinExistence type="predicted"/>
<feature type="region of interest" description="Disordered" evidence="1">
    <location>
        <begin position="36"/>
        <end position="165"/>
    </location>
</feature>
<dbReference type="AlphaFoldDB" id="A0A388K691"/>
<gene>
    <name evidence="2" type="ORF">CBR_g51432</name>
</gene>
<feature type="compositionally biased region" description="Basic and acidic residues" evidence="1">
    <location>
        <begin position="74"/>
        <end position="93"/>
    </location>
</feature>
<keyword evidence="3" id="KW-1185">Reference proteome</keyword>
<dbReference type="Gramene" id="GBG65549">
    <property type="protein sequence ID" value="GBG65549"/>
    <property type="gene ID" value="CBR_g51432"/>
</dbReference>
<feature type="compositionally biased region" description="Basic and acidic residues" evidence="1">
    <location>
        <begin position="699"/>
        <end position="731"/>
    </location>
</feature>
<protein>
    <submittedName>
        <fullName evidence="2">Uncharacterized protein</fullName>
    </submittedName>
</protein>
<evidence type="ECO:0000313" key="3">
    <source>
        <dbReference type="Proteomes" id="UP000265515"/>
    </source>
</evidence>
<dbReference type="SUPFAM" id="SSF53098">
    <property type="entry name" value="Ribonuclease H-like"/>
    <property type="match status" value="1"/>
</dbReference>
<comment type="caution">
    <text evidence="2">The sequence shown here is derived from an EMBL/GenBank/DDBJ whole genome shotgun (WGS) entry which is preliminary data.</text>
</comment>
<feature type="region of interest" description="Disordered" evidence="1">
    <location>
        <begin position="855"/>
        <end position="901"/>
    </location>
</feature>
<feature type="region of interest" description="Disordered" evidence="1">
    <location>
        <begin position="692"/>
        <end position="731"/>
    </location>
</feature>
<feature type="compositionally biased region" description="Low complexity" evidence="1">
    <location>
        <begin position="861"/>
        <end position="874"/>
    </location>
</feature>